<evidence type="ECO:0000313" key="3">
    <source>
        <dbReference type="EMBL" id="MFC3676793.1"/>
    </source>
</evidence>
<comment type="similarity">
    <text evidence="1">Belongs to the AHA1 family.</text>
</comment>
<accession>A0ABV7VIH3</accession>
<comment type="caution">
    <text evidence="3">The sequence shown here is derived from an EMBL/GenBank/DDBJ whole genome shotgun (WGS) entry which is preliminary data.</text>
</comment>
<reference evidence="4" key="1">
    <citation type="journal article" date="2019" name="Int. J. Syst. Evol. Microbiol.">
        <title>The Global Catalogue of Microorganisms (GCM) 10K type strain sequencing project: providing services to taxonomists for standard genome sequencing and annotation.</title>
        <authorList>
            <consortium name="The Broad Institute Genomics Platform"/>
            <consortium name="The Broad Institute Genome Sequencing Center for Infectious Disease"/>
            <person name="Wu L."/>
            <person name="Ma J."/>
        </authorList>
    </citation>
    <scope>NUCLEOTIDE SEQUENCE [LARGE SCALE GENOMIC DNA]</scope>
    <source>
        <strain evidence="4">KCTC 42182</strain>
    </source>
</reference>
<protein>
    <submittedName>
        <fullName evidence="3">SRPBCC family protein</fullName>
    </submittedName>
</protein>
<dbReference type="InterPro" id="IPR023393">
    <property type="entry name" value="START-like_dom_sf"/>
</dbReference>
<name>A0ABV7VIH3_9PROT</name>
<evidence type="ECO:0000256" key="1">
    <source>
        <dbReference type="ARBA" id="ARBA00006817"/>
    </source>
</evidence>
<dbReference type="CDD" id="cd08900">
    <property type="entry name" value="SRPBCC_CalC_Aha1-like_7"/>
    <property type="match status" value="1"/>
</dbReference>
<sequence length="160" mass="17826">MSKPAASASTSFQRIARHATFTIERVYDASPSRVFAAFADDGAKLKWFGGPDGWVKTAREFDFRVGGREYHSGGPAGGQQHVFDAHYYDIIPNERIVYAYEMYLDTTRISVSLTTVELKPEGTKTRLTFTEQGVFLDDFDGAKGREEGSAWLLDKLGQSL</sequence>
<proteinExistence type="inferred from homology"/>
<dbReference type="Gene3D" id="3.30.530.20">
    <property type="match status" value="1"/>
</dbReference>
<keyword evidence="4" id="KW-1185">Reference proteome</keyword>
<dbReference type="InterPro" id="IPR013538">
    <property type="entry name" value="ASHA1/2-like_C"/>
</dbReference>
<evidence type="ECO:0000259" key="2">
    <source>
        <dbReference type="Pfam" id="PF08327"/>
    </source>
</evidence>
<gene>
    <name evidence="3" type="ORF">ACFOOQ_14645</name>
</gene>
<dbReference type="SUPFAM" id="SSF55961">
    <property type="entry name" value="Bet v1-like"/>
    <property type="match status" value="1"/>
</dbReference>
<dbReference type="RefSeq" id="WP_379727967.1">
    <property type="nucleotide sequence ID" value="NZ_JBHRYJ010000003.1"/>
</dbReference>
<evidence type="ECO:0000313" key="4">
    <source>
        <dbReference type="Proteomes" id="UP001595711"/>
    </source>
</evidence>
<dbReference type="EMBL" id="JBHRYJ010000003">
    <property type="protein sequence ID" value="MFC3676793.1"/>
    <property type="molecule type" value="Genomic_DNA"/>
</dbReference>
<feature type="domain" description="Activator of Hsp90 ATPase homologue 1/2-like C-terminal" evidence="2">
    <location>
        <begin position="28"/>
        <end position="157"/>
    </location>
</feature>
<dbReference type="Pfam" id="PF08327">
    <property type="entry name" value="AHSA1"/>
    <property type="match status" value="1"/>
</dbReference>
<dbReference type="Proteomes" id="UP001595711">
    <property type="component" value="Unassembled WGS sequence"/>
</dbReference>
<organism evidence="3 4">
    <name type="scientific">Ferrovibrio xuzhouensis</name>
    <dbReference type="NCBI Taxonomy" id="1576914"/>
    <lineage>
        <taxon>Bacteria</taxon>
        <taxon>Pseudomonadati</taxon>
        <taxon>Pseudomonadota</taxon>
        <taxon>Alphaproteobacteria</taxon>
        <taxon>Rhodospirillales</taxon>
        <taxon>Rhodospirillaceae</taxon>
        <taxon>Ferrovibrio</taxon>
    </lineage>
</organism>